<dbReference type="InterPro" id="IPR020846">
    <property type="entry name" value="MFS_dom"/>
</dbReference>
<reference evidence="3" key="2">
    <citation type="journal article" date="2014" name="ISME J.">
        <title>Microbial stratification in low pH oxic and suboxic macroscopic growths along an acid mine drainage.</title>
        <authorList>
            <person name="Mendez-Garcia C."/>
            <person name="Mesa V."/>
            <person name="Sprenger R.R."/>
            <person name="Richter M."/>
            <person name="Diez M.S."/>
            <person name="Solano J."/>
            <person name="Bargiela R."/>
            <person name="Golyshina O.V."/>
            <person name="Manteca A."/>
            <person name="Ramos J.L."/>
            <person name="Gallego J.R."/>
            <person name="Llorente I."/>
            <person name="Martins Dos Santos V.A."/>
            <person name="Jensen O.N."/>
            <person name="Pelaez A.I."/>
            <person name="Sanchez J."/>
            <person name="Ferrer M."/>
        </authorList>
    </citation>
    <scope>NUCLEOTIDE SEQUENCE</scope>
</reference>
<protein>
    <submittedName>
        <fullName evidence="3">Major facilitator superfamily MFS_1</fullName>
    </submittedName>
</protein>
<feature type="domain" description="Major facilitator superfamily (MFS) profile" evidence="2">
    <location>
        <begin position="1"/>
        <end position="178"/>
    </location>
</feature>
<feature type="transmembrane region" description="Helical" evidence="1">
    <location>
        <begin position="63"/>
        <end position="82"/>
    </location>
</feature>
<evidence type="ECO:0000259" key="2">
    <source>
        <dbReference type="PROSITE" id="PS50850"/>
    </source>
</evidence>
<feature type="transmembrane region" description="Helical" evidence="1">
    <location>
        <begin position="88"/>
        <end position="110"/>
    </location>
</feature>
<dbReference type="PROSITE" id="PS50850">
    <property type="entry name" value="MFS"/>
    <property type="match status" value="1"/>
</dbReference>
<accession>T0Y4S8</accession>
<organism evidence="3">
    <name type="scientific">mine drainage metagenome</name>
    <dbReference type="NCBI Taxonomy" id="410659"/>
    <lineage>
        <taxon>unclassified sequences</taxon>
        <taxon>metagenomes</taxon>
        <taxon>ecological metagenomes</taxon>
    </lineage>
</organism>
<comment type="caution">
    <text evidence="3">The sequence shown here is derived from an EMBL/GenBank/DDBJ whole genome shotgun (WGS) entry which is preliminary data.</text>
</comment>
<dbReference type="PANTHER" id="PTHR23537">
    <property type="match status" value="1"/>
</dbReference>
<name>T0Y4S8_9ZZZZ</name>
<evidence type="ECO:0000256" key="1">
    <source>
        <dbReference type="SAM" id="Phobius"/>
    </source>
</evidence>
<feature type="transmembrane region" description="Helical" evidence="1">
    <location>
        <begin position="122"/>
        <end position="141"/>
    </location>
</feature>
<dbReference type="PANTHER" id="PTHR23537:SF1">
    <property type="entry name" value="SUGAR TRANSPORTER"/>
    <property type="match status" value="1"/>
</dbReference>
<dbReference type="GO" id="GO:0022857">
    <property type="term" value="F:transmembrane transporter activity"/>
    <property type="evidence" value="ECO:0007669"/>
    <property type="project" value="InterPro"/>
</dbReference>
<dbReference type="AlphaFoldDB" id="T0Y4S8"/>
<dbReference type="SUPFAM" id="SSF103473">
    <property type="entry name" value="MFS general substrate transporter"/>
    <property type="match status" value="1"/>
</dbReference>
<reference evidence="3" key="1">
    <citation type="submission" date="2013-08" db="EMBL/GenBank/DDBJ databases">
        <authorList>
            <person name="Mendez C."/>
            <person name="Richter M."/>
            <person name="Ferrer M."/>
            <person name="Sanchez J."/>
        </authorList>
    </citation>
    <scope>NUCLEOTIDE SEQUENCE</scope>
</reference>
<keyword evidence="1" id="KW-0812">Transmembrane</keyword>
<proteinExistence type="predicted"/>
<dbReference type="EMBL" id="AUZY01013015">
    <property type="protein sequence ID" value="EQD26947.1"/>
    <property type="molecule type" value="Genomic_DNA"/>
</dbReference>
<gene>
    <name evidence="3" type="ORF">B1B_19374</name>
</gene>
<dbReference type="Gene3D" id="1.20.1250.20">
    <property type="entry name" value="MFS general substrate transporter like domains"/>
    <property type="match status" value="1"/>
</dbReference>
<dbReference type="GO" id="GO:0005886">
    <property type="term" value="C:plasma membrane"/>
    <property type="evidence" value="ECO:0007669"/>
    <property type="project" value="TreeGrafter"/>
</dbReference>
<feature type="transmembrane region" description="Helical" evidence="1">
    <location>
        <begin position="26"/>
        <end position="51"/>
    </location>
</feature>
<dbReference type="InterPro" id="IPR010645">
    <property type="entry name" value="MFS_4"/>
</dbReference>
<sequence>MFGAAVAIGLARFAYALLLPSMRAELHWSFTTAGAMNTANALGYLAGALLAAAIARRYGTRQAFVASLGITVLSLLATGGTGNTAVLLILRTVAGVSGAVTFIAGAGLVAEAVRATSSHRAAMLLGVYFAVGGWGLSYRVLLSLTFWLLRARQTVGVGAGCSSLGLGRCPLPSRPLQP</sequence>
<dbReference type="InterPro" id="IPR036259">
    <property type="entry name" value="MFS_trans_sf"/>
</dbReference>
<evidence type="ECO:0000313" key="3">
    <source>
        <dbReference type="EMBL" id="EQD26947.1"/>
    </source>
</evidence>
<keyword evidence="1" id="KW-0472">Membrane</keyword>
<keyword evidence="1" id="KW-1133">Transmembrane helix</keyword>
<dbReference type="Pfam" id="PF06779">
    <property type="entry name" value="MFS_4"/>
    <property type="match status" value="1"/>
</dbReference>